<organism evidence="8 9">
    <name type="scientific">Paraburkholderia phenoliruptrix</name>
    <dbReference type="NCBI Taxonomy" id="252970"/>
    <lineage>
        <taxon>Bacteria</taxon>
        <taxon>Pseudomonadati</taxon>
        <taxon>Pseudomonadota</taxon>
        <taxon>Betaproteobacteria</taxon>
        <taxon>Burkholderiales</taxon>
        <taxon>Burkholderiaceae</taxon>
        <taxon>Paraburkholderia</taxon>
    </lineage>
</organism>
<dbReference type="Gene3D" id="2.40.160.50">
    <property type="entry name" value="membrane protein fhac: a member of the omp85/tpsb transporter family"/>
    <property type="match status" value="1"/>
</dbReference>
<evidence type="ECO:0000256" key="1">
    <source>
        <dbReference type="ARBA" id="ARBA00022452"/>
    </source>
</evidence>
<feature type="domain" description="ShlB POTRA" evidence="7">
    <location>
        <begin position="261"/>
        <end position="313"/>
    </location>
</feature>
<dbReference type="Pfam" id="PF17287">
    <property type="entry name" value="POTRA_3"/>
    <property type="match status" value="1"/>
</dbReference>
<dbReference type="Pfam" id="PF03865">
    <property type="entry name" value="ShlB"/>
    <property type="match status" value="1"/>
</dbReference>
<keyword evidence="2" id="KW-0812">Transmembrane</keyword>
<dbReference type="GO" id="GO:0098046">
    <property type="term" value="C:type V protein secretion system complex"/>
    <property type="evidence" value="ECO:0007669"/>
    <property type="project" value="TreeGrafter"/>
</dbReference>
<feature type="domain" description="Polypeptide-transport-associated ShlB-type" evidence="6">
    <location>
        <begin position="205"/>
        <end position="259"/>
    </location>
</feature>
<feature type="region of interest" description="Disordered" evidence="4">
    <location>
        <begin position="1"/>
        <end position="36"/>
    </location>
</feature>
<keyword evidence="1" id="KW-1134">Transmembrane beta strand</keyword>
<evidence type="ECO:0000313" key="9">
    <source>
        <dbReference type="Proteomes" id="UP000494102"/>
    </source>
</evidence>
<evidence type="ECO:0000259" key="7">
    <source>
        <dbReference type="Pfam" id="PF17287"/>
    </source>
</evidence>
<evidence type="ECO:0000256" key="3">
    <source>
        <dbReference type="ARBA" id="ARBA00023237"/>
    </source>
</evidence>
<reference evidence="8 9" key="1">
    <citation type="submission" date="2020-04" db="EMBL/GenBank/DDBJ databases">
        <authorList>
            <person name="De Canck E."/>
        </authorList>
    </citation>
    <scope>NUCLEOTIDE SEQUENCE [LARGE SCALE GENOMIC DNA]</scope>
    <source>
        <strain evidence="8 9">LMG 9964</strain>
    </source>
</reference>
<protein>
    <recommendedName>
        <fullName evidence="10">Hemolysin transporter protein ShlB</fullName>
    </recommendedName>
</protein>
<keyword evidence="1" id="KW-0472">Membrane</keyword>
<dbReference type="InterPro" id="IPR035251">
    <property type="entry name" value="ShlB_POTRA"/>
</dbReference>
<feature type="compositionally biased region" description="Low complexity" evidence="4">
    <location>
        <begin position="18"/>
        <end position="28"/>
    </location>
</feature>
<feature type="domain" description="Haemolysin activator HlyB C-terminal" evidence="5">
    <location>
        <begin position="318"/>
        <end position="633"/>
    </location>
</feature>
<dbReference type="AlphaFoldDB" id="A0A6J5K9V1"/>
<dbReference type="Gene3D" id="3.10.20.310">
    <property type="entry name" value="membrane protein fhac"/>
    <property type="match status" value="1"/>
</dbReference>
<evidence type="ECO:0000259" key="6">
    <source>
        <dbReference type="Pfam" id="PF08479"/>
    </source>
</evidence>
<dbReference type="GO" id="GO:0008320">
    <property type="term" value="F:protein transmembrane transporter activity"/>
    <property type="evidence" value="ECO:0007669"/>
    <property type="project" value="TreeGrafter"/>
</dbReference>
<evidence type="ECO:0000259" key="5">
    <source>
        <dbReference type="Pfam" id="PF03865"/>
    </source>
</evidence>
<dbReference type="EMBL" id="CADILN010000005">
    <property type="protein sequence ID" value="CAB4050407.1"/>
    <property type="molecule type" value="Genomic_DNA"/>
</dbReference>
<keyword evidence="3" id="KW-0998">Cell outer membrane</keyword>
<feature type="region of interest" description="Disordered" evidence="4">
    <location>
        <begin position="118"/>
        <end position="156"/>
    </location>
</feature>
<evidence type="ECO:0000256" key="4">
    <source>
        <dbReference type="SAM" id="MobiDB-lite"/>
    </source>
</evidence>
<dbReference type="InterPro" id="IPR005565">
    <property type="entry name" value="Hemolysn_activator_HlyB_C"/>
</dbReference>
<evidence type="ECO:0000256" key="2">
    <source>
        <dbReference type="ARBA" id="ARBA00022692"/>
    </source>
</evidence>
<dbReference type="InterPro" id="IPR051544">
    <property type="entry name" value="TPS_OM_transporter"/>
</dbReference>
<gene>
    <name evidence="8" type="ORF">LMG9964_04073</name>
</gene>
<evidence type="ECO:0000313" key="8">
    <source>
        <dbReference type="EMBL" id="CAB4050407.1"/>
    </source>
</evidence>
<dbReference type="GO" id="GO:0046819">
    <property type="term" value="P:protein secretion by the type V secretion system"/>
    <property type="evidence" value="ECO:0007669"/>
    <property type="project" value="TreeGrafter"/>
</dbReference>
<dbReference type="Pfam" id="PF08479">
    <property type="entry name" value="POTRA_2"/>
    <property type="match status" value="1"/>
</dbReference>
<dbReference type="PANTHER" id="PTHR34597">
    <property type="entry name" value="SLR1661 PROTEIN"/>
    <property type="match status" value="1"/>
</dbReference>
<proteinExistence type="predicted"/>
<dbReference type="InterPro" id="IPR013686">
    <property type="entry name" value="Polypept-transport_assoc_ShlB"/>
</dbReference>
<dbReference type="PANTHER" id="PTHR34597:SF3">
    <property type="entry name" value="OUTER MEMBRANE TRANSPORTER CDIB"/>
    <property type="match status" value="1"/>
</dbReference>
<name>A0A6J5K9V1_9BURK</name>
<dbReference type="Proteomes" id="UP000494102">
    <property type="component" value="Unassembled WGS sequence"/>
</dbReference>
<sequence length="670" mass="73211">MTYGVNRPATGRPRGMHARAGAARAGSGNHAEMTGSPAGHPFFSPFALAHACWLRKPAPPRRSARAAGSSLLTSATRSSEDIIFWRRRTLAQFLSVCAALLAASHVAGASAQAIDPLGEQEQRRRAQQQAIERERAVSAPNVALQPAEHADRDDGKLPVETPCFKIEELTLEVPSGLSDPVESTGSRALSPNPLFPGELIFASDYLKRYRGQCVGREGLNLIVHRVMARIIGKGYSTTRVVIAPQDLSTGKLKLQLIPGIISSIRFADPSTYGTWRNAFPTRAGDLLNLRGLEQGLEQMKRVPNQDVDMQIVPGPSAGESDVVISVKRTKPWALSVSADDSGLKSTGQLQGNVSLTIDNPFGLSDLLNVSYNHDINGHTSQYGTRGSSAYYSIPWGNWTFTATASQYDYHQQIAGAFATIVSSGKSSTFDVKTEYQFYRNQVQKNMVEFRVGKRFSQAFIDGTEIGVQHRDNSYAEIGWEHKHYIGAAQLDSTLAYRWGVPWFGAQQDLSAVGIGAPTYYYRMQTLDATLSVPFVVAGFPLRYSATVRAQNSPNTLYPTEYFSIGSRYTVRGFDGNTMLAAEKGFFFRNDLEFPLPRFGQSLYVGLDGGEVFGPGASDLLGRRLVGAVVGLRGSAFRHVSYDVFIGGPLYQPARFPNHWPVAGFSVSFLL</sequence>
<evidence type="ECO:0008006" key="10">
    <source>
        <dbReference type="Google" id="ProtNLM"/>
    </source>
</evidence>
<accession>A0A6J5K9V1</accession>